<feature type="compositionally biased region" description="Low complexity" evidence="1">
    <location>
        <begin position="71"/>
        <end position="80"/>
    </location>
</feature>
<proteinExistence type="predicted"/>
<accession>A0A1E1M9E1</accession>
<gene>
    <name evidence="2" type="ORF">RSE6_06060</name>
</gene>
<dbReference type="EMBL" id="FJVC01000220">
    <property type="protein sequence ID" value="CZT45726.1"/>
    <property type="molecule type" value="Genomic_DNA"/>
</dbReference>
<evidence type="ECO:0000256" key="1">
    <source>
        <dbReference type="SAM" id="MobiDB-lite"/>
    </source>
</evidence>
<reference evidence="3" key="1">
    <citation type="submission" date="2016-03" db="EMBL/GenBank/DDBJ databases">
        <authorList>
            <person name="Guldener U."/>
        </authorList>
    </citation>
    <scope>NUCLEOTIDE SEQUENCE [LARGE SCALE GENOMIC DNA]</scope>
</reference>
<name>A0A1E1M9E1_RHYSE</name>
<feature type="region of interest" description="Disordered" evidence="1">
    <location>
        <begin position="67"/>
        <end position="87"/>
    </location>
</feature>
<dbReference type="AlphaFoldDB" id="A0A1E1M9E1"/>
<sequence length="118" mass="13631">MSFLLRFEKMIHPQYTPHAIIPASRYCNMGMGHGGRHFGGKCMEFGIEWHAAAFVYMSEYEEMQRDKSARTMRSTRSSTTVPHGQESLRLNHTLKIKSTSLYSRSQVRHPTTKYTTTV</sequence>
<organism evidence="2 3">
    <name type="scientific">Rhynchosporium secalis</name>
    <name type="common">Barley scald fungus</name>
    <dbReference type="NCBI Taxonomy" id="38038"/>
    <lineage>
        <taxon>Eukaryota</taxon>
        <taxon>Fungi</taxon>
        <taxon>Dikarya</taxon>
        <taxon>Ascomycota</taxon>
        <taxon>Pezizomycotina</taxon>
        <taxon>Leotiomycetes</taxon>
        <taxon>Helotiales</taxon>
        <taxon>Ploettnerulaceae</taxon>
        <taxon>Rhynchosporium</taxon>
    </lineage>
</organism>
<evidence type="ECO:0000313" key="2">
    <source>
        <dbReference type="EMBL" id="CZT45726.1"/>
    </source>
</evidence>
<keyword evidence="3" id="KW-1185">Reference proteome</keyword>
<evidence type="ECO:0000313" key="3">
    <source>
        <dbReference type="Proteomes" id="UP000177625"/>
    </source>
</evidence>
<dbReference type="Proteomes" id="UP000177625">
    <property type="component" value="Unassembled WGS sequence"/>
</dbReference>
<protein>
    <submittedName>
        <fullName evidence="2">Uncharacterized protein</fullName>
    </submittedName>
</protein>